<feature type="transmembrane region" description="Helical" evidence="8">
    <location>
        <begin position="81"/>
        <end position="99"/>
    </location>
</feature>
<dbReference type="EC" id="2.7.13.3" evidence="3"/>
<dbReference type="PRINTS" id="PR00344">
    <property type="entry name" value="BCTRLSENSOR"/>
</dbReference>
<feature type="domain" description="Histidine kinase" evidence="9">
    <location>
        <begin position="331"/>
        <end position="545"/>
    </location>
</feature>
<dbReference type="InterPro" id="IPR004358">
    <property type="entry name" value="Sig_transdc_His_kin-like_C"/>
</dbReference>
<keyword evidence="6 10" id="KW-0418">Kinase</keyword>
<dbReference type="Proteomes" id="UP001553715">
    <property type="component" value="Unassembled WGS sequence"/>
</dbReference>
<keyword evidence="8" id="KW-1133">Transmembrane helix</keyword>
<dbReference type="InterPro" id="IPR003594">
    <property type="entry name" value="HATPase_dom"/>
</dbReference>
<comment type="catalytic activity">
    <reaction evidence="1">
        <text>ATP + protein L-histidine = ADP + protein N-phospho-L-histidine.</text>
        <dbReference type="EC" id="2.7.13.3"/>
    </reaction>
</comment>
<evidence type="ECO:0000256" key="1">
    <source>
        <dbReference type="ARBA" id="ARBA00000085"/>
    </source>
</evidence>
<dbReference type="SUPFAM" id="SSF55785">
    <property type="entry name" value="PYP-like sensor domain (PAS domain)"/>
    <property type="match status" value="1"/>
</dbReference>
<dbReference type="GO" id="GO:0016301">
    <property type="term" value="F:kinase activity"/>
    <property type="evidence" value="ECO:0007669"/>
    <property type="project" value="UniProtKB-KW"/>
</dbReference>
<dbReference type="Gene3D" id="1.10.287.130">
    <property type="match status" value="1"/>
</dbReference>
<evidence type="ECO:0000256" key="4">
    <source>
        <dbReference type="ARBA" id="ARBA00022553"/>
    </source>
</evidence>
<dbReference type="RefSeq" id="WP_366233508.1">
    <property type="nucleotide sequence ID" value="NZ_JBFBMH010000042.1"/>
</dbReference>
<dbReference type="SMART" id="SM00387">
    <property type="entry name" value="HATPase_c"/>
    <property type="match status" value="1"/>
</dbReference>
<dbReference type="SUPFAM" id="SSF55874">
    <property type="entry name" value="ATPase domain of HSP90 chaperone/DNA topoisomerase II/histidine kinase"/>
    <property type="match status" value="1"/>
</dbReference>
<keyword evidence="4" id="KW-0597">Phosphoprotein</keyword>
<keyword evidence="8" id="KW-0472">Membrane</keyword>
<dbReference type="EMBL" id="JBFBMH010000042">
    <property type="protein sequence ID" value="MEW1976685.1"/>
    <property type="molecule type" value="Genomic_DNA"/>
</dbReference>
<comment type="subcellular location">
    <subcellularLocation>
        <location evidence="2">Cell membrane</location>
    </subcellularLocation>
</comment>
<organism evidence="10 11">
    <name type="scientific">Microbacterium profundi</name>
    <dbReference type="NCBI Taxonomy" id="450380"/>
    <lineage>
        <taxon>Bacteria</taxon>
        <taxon>Bacillati</taxon>
        <taxon>Actinomycetota</taxon>
        <taxon>Actinomycetes</taxon>
        <taxon>Micrococcales</taxon>
        <taxon>Microbacteriaceae</taxon>
        <taxon>Microbacterium</taxon>
    </lineage>
</organism>
<evidence type="ECO:0000256" key="6">
    <source>
        <dbReference type="ARBA" id="ARBA00022777"/>
    </source>
</evidence>
<dbReference type="CDD" id="cd00075">
    <property type="entry name" value="HATPase"/>
    <property type="match status" value="1"/>
</dbReference>
<dbReference type="SUPFAM" id="SSF47384">
    <property type="entry name" value="Homodimeric domain of signal transducing histidine kinase"/>
    <property type="match status" value="1"/>
</dbReference>
<dbReference type="InterPro" id="IPR005467">
    <property type="entry name" value="His_kinase_dom"/>
</dbReference>
<dbReference type="Pfam" id="PF00512">
    <property type="entry name" value="HisKA"/>
    <property type="match status" value="1"/>
</dbReference>
<accession>A0ABV3LMQ9</accession>
<evidence type="ECO:0000313" key="11">
    <source>
        <dbReference type="Proteomes" id="UP001553715"/>
    </source>
</evidence>
<dbReference type="InterPro" id="IPR035965">
    <property type="entry name" value="PAS-like_dom_sf"/>
</dbReference>
<feature type="transmembrane region" description="Helical" evidence="8">
    <location>
        <begin position="152"/>
        <end position="172"/>
    </location>
</feature>
<keyword evidence="11" id="KW-1185">Reference proteome</keyword>
<evidence type="ECO:0000259" key="9">
    <source>
        <dbReference type="PROSITE" id="PS50109"/>
    </source>
</evidence>
<gene>
    <name evidence="10" type="ORF">AB0301_16645</name>
</gene>
<dbReference type="Gene3D" id="3.30.565.10">
    <property type="entry name" value="Histidine kinase-like ATPase, C-terminal domain"/>
    <property type="match status" value="1"/>
</dbReference>
<name>A0ABV3LMQ9_9MICO</name>
<dbReference type="CDD" id="cd00082">
    <property type="entry name" value="HisKA"/>
    <property type="match status" value="1"/>
</dbReference>
<dbReference type="InterPro" id="IPR036097">
    <property type="entry name" value="HisK_dim/P_sf"/>
</dbReference>
<protein>
    <recommendedName>
        <fullName evidence="3">histidine kinase</fullName>
        <ecNumber evidence="3">2.7.13.3</ecNumber>
    </recommendedName>
</protein>
<evidence type="ECO:0000256" key="7">
    <source>
        <dbReference type="ARBA" id="ARBA00023012"/>
    </source>
</evidence>
<keyword evidence="7" id="KW-0902">Two-component regulatory system</keyword>
<comment type="caution">
    <text evidence="10">The sequence shown here is derived from an EMBL/GenBank/DDBJ whole genome shotgun (WGS) entry which is preliminary data.</text>
</comment>
<evidence type="ECO:0000256" key="2">
    <source>
        <dbReference type="ARBA" id="ARBA00004236"/>
    </source>
</evidence>
<dbReference type="Pfam" id="PF02518">
    <property type="entry name" value="HATPase_c"/>
    <property type="match status" value="1"/>
</dbReference>
<feature type="transmembrane region" description="Helical" evidence="8">
    <location>
        <begin position="27"/>
        <end position="49"/>
    </location>
</feature>
<evidence type="ECO:0000256" key="5">
    <source>
        <dbReference type="ARBA" id="ARBA00022679"/>
    </source>
</evidence>
<keyword evidence="8" id="KW-0812">Transmembrane</keyword>
<proteinExistence type="predicted"/>
<feature type="transmembrane region" description="Helical" evidence="8">
    <location>
        <begin position="111"/>
        <end position="140"/>
    </location>
</feature>
<feature type="transmembrane region" description="Helical" evidence="8">
    <location>
        <begin position="56"/>
        <end position="75"/>
    </location>
</feature>
<dbReference type="InterPro" id="IPR036890">
    <property type="entry name" value="HATPase_C_sf"/>
</dbReference>
<reference evidence="10 11" key="1">
    <citation type="submission" date="2024-06" db="EMBL/GenBank/DDBJ databases">
        <title>The Natural Products Discovery Center: Release of the First 8490 Sequenced Strains for Exploring Actinobacteria Biosynthetic Diversity.</title>
        <authorList>
            <person name="Kalkreuter E."/>
            <person name="Kautsar S.A."/>
            <person name="Yang D."/>
            <person name="Bader C.D."/>
            <person name="Teijaro C.N."/>
            <person name="Fluegel L."/>
            <person name="Davis C.M."/>
            <person name="Simpson J.R."/>
            <person name="Lauterbach L."/>
            <person name="Steele A.D."/>
            <person name="Gui C."/>
            <person name="Meng S."/>
            <person name="Li G."/>
            <person name="Viehrig K."/>
            <person name="Ye F."/>
            <person name="Su P."/>
            <person name="Kiefer A.F."/>
            <person name="Nichols A."/>
            <person name="Cepeda A.J."/>
            <person name="Yan W."/>
            <person name="Fan B."/>
            <person name="Jiang Y."/>
            <person name="Adhikari A."/>
            <person name="Zheng C.-J."/>
            <person name="Schuster L."/>
            <person name="Cowan T.M."/>
            <person name="Smanski M.J."/>
            <person name="Chevrette M.G."/>
            <person name="De Carvalho L.P.S."/>
            <person name="Shen B."/>
        </authorList>
    </citation>
    <scope>NUCLEOTIDE SEQUENCE [LARGE SCALE GENOMIC DNA]</scope>
    <source>
        <strain evidence="10 11">NPDC077434</strain>
    </source>
</reference>
<keyword evidence="5" id="KW-0808">Transferase</keyword>
<evidence type="ECO:0000256" key="8">
    <source>
        <dbReference type="SAM" id="Phobius"/>
    </source>
</evidence>
<dbReference type="InterPro" id="IPR050736">
    <property type="entry name" value="Sensor_HK_Regulatory"/>
</dbReference>
<evidence type="ECO:0000256" key="3">
    <source>
        <dbReference type="ARBA" id="ARBA00012438"/>
    </source>
</evidence>
<dbReference type="InterPro" id="IPR003661">
    <property type="entry name" value="HisK_dim/P_dom"/>
</dbReference>
<dbReference type="PANTHER" id="PTHR43711:SF1">
    <property type="entry name" value="HISTIDINE KINASE 1"/>
    <property type="match status" value="1"/>
</dbReference>
<evidence type="ECO:0000313" key="10">
    <source>
        <dbReference type="EMBL" id="MEW1976685.1"/>
    </source>
</evidence>
<dbReference type="SMART" id="SM00388">
    <property type="entry name" value="HisKA"/>
    <property type="match status" value="1"/>
</dbReference>
<dbReference type="PROSITE" id="PS50109">
    <property type="entry name" value="HIS_KIN"/>
    <property type="match status" value="1"/>
</dbReference>
<sequence>MSKGARGANAPAPSSVRYFGDSRCRSIWQWQLILAFTTVTIAVGIALLTPGMFADWGFSLGMSAIIVITIVTLAVPWHLLASYAVLVVPILDALAIGLLESQAHPPLSFLWVFPVAWVASYYSVVVLVGMLALVSALTLLRLFGAGLTPESTISMIVLLITLGFVGMIMAVGTKRNRSTRRLLLAQSARIGIALRRVTEEKARNQQFIDSVDIGVARVRRDGVVDVSNRAFRELYALDATTQFRPTGAVEYHSRRGKPIPLAETTIARASRGELFTDERVWLFSIDGTWRALKVSTQVDDDDSSEGRVLLLAEDVSTKVDARAGDQATRRTLSHELRNPLTAILGHVDILLEAPELSTERRHHLEVVERAGTRMQRLIDEALAPASHPNEDVDLEFDLTDIARASIEGFSPVAEAEGVTLKVHVDKALPMRGDEFRLRQVVDNVIGNAIKYAQRGGTVNIHSALRAQGEVALIVADSGIGISAEDLPHVFEPEFRTQLAREEGIPGTGLGLGISRNIVCDHGGVFELASELGQGTEVTLAFPSIPERMLR</sequence>
<dbReference type="PANTHER" id="PTHR43711">
    <property type="entry name" value="TWO-COMPONENT HISTIDINE KINASE"/>
    <property type="match status" value="1"/>
</dbReference>